<evidence type="ECO:0000313" key="2">
    <source>
        <dbReference type="Proteomes" id="UP001157502"/>
    </source>
</evidence>
<accession>A0ACC2F1B5</accession>
<dbReference type="Proteomes" id="UP001157502">
    <property type="component" value="Chromosome 36"/>
</dbReference>
<reference evidence="1" key="1">
    <citation type="submission" date="2021-05" db="EMBL/GenBank/DDBJ databases">
        <authorList>
            <person name="Pan Q."/>
            <person name="Jouanno E."/>
            <person name="Zahm M."/>
            <person name="Klopp C."/>
            <person name="Cabau C."/>
            <person name="Louis A."/>
            <person name="Berthelot C."/>
            <person name="Parey E."/>
            <person name="Roest Crollius H."/>
            <person name="Montfort J."/>
            <person name="Robinson-Rechavi M."/>
            <person name="Bouchez O."/>
            <person name="Lampietro C."/>
            <person name="Lopez Roques C."/>
            <person name="Donnadieu C."/>
            <person name="Postlethwait J."/>
            <person name="Bobe J."/>
            <person name="Dillon D."/>
            <person name="Chandos A."/>
            <person name="von Hippel F."/>
            <person name="Guiguen Y."/>
        </authorList>
    </citation>
    <scope>NUCLEOTIDE SEQUENCE</scope>
    <source>
        <strain evidence="1">YG-Jan2019</strain>
    </source>
</reference>
<organism evidence="1 2">
    <name type="scientific">Dallia pectoralis</name>
    <name type="common">Alaska blackfish</name>
    <dbReference type="NCBI Taxonomy" id="75939"/>
    <lineage>
        <taxon>Eukaryota</taxon>
        <taxon>Metazoa</taxon>
        <taxon>Chordata</taxon>
        <taxon>Craniata</taxon>
        <taxon>Vertebrata</taxon>
        <taxon>Euteleostomi</taxon>
        <taxon>Actinopterygii</taxon>
        <taxon>Neopterygii</taxon>
        <taxon>Teleostei</taxon>
        <taxon>Protacanthopterygii</taxon>
        <taxon>Esociformes</taxon>
        <taxon>Umbridae</taxon>
        <taxon>Dallia</taxon>
    </lineage>
</organism>
<keyword evidence="2" id="KW-1185">Reference proteome</keyword>
<evidence type="ECO:0000313" key="1">
    <source>
        <dbReference type="EMBL" id="KAJ7985129.1"/>
    </source>
</evidence>
<sequence>MRRRPVFEAAGSSNGLLGTAAGSVIHCGFSGSIITRPQPCANKHIIQQHSGEGMQPSRLSPVRLRSSVTARV</sequence>
<name>A0ACC2F1B5_DALPE</name>
<gene>
    <name evidence="1" type="ORF">DPEC_G00348880</name>
</gene>
<proteinExistence type="predicted"/>
<dbReference type="EMBL" id="CM055763">
    <property type="protein sequence ID" value="KAJ7985129.1"/>
    <property type="molecule type" value="Genomic_DNA"/>
</dbReference>
<protein>
    <submittedName>
        <fullName evidence="1">Uncharacterized protein</fullName>
    </submittedName>
</protein>
<comment type="caution">
    <text evidence="1">The sequence shown here is derived from an EMBL/GenBank/DDBJ whole genome shotgun (WGS) entry which is preliminary data.</text>
</comment>